<dbReference type="InterPro" id="IPR029046">
    <property type="entry name" value="LolA/LolB/LppX"/>
</dbReference>
<dbReference type="AlphaFoldDB" id="A0A4R9AQM1"/>
<sequence length="377" mass="38334">MSHISLRWLPALVVPAVVVCAVVAVPLQAGAAVDLPDKTPQQVLLLVNDSTASAFAGTVAQSSDLGLPSVDLSAGMSNVAPGQASSGEGSAGALSTVLELLSGSHEFRVYVGGETQSRVQVKDRMAERDVIHNGSDVWLYDSNSNAATHLTLPADLAATAEAKFAELQSQLPADLSTPAQLAERFLGELDPSTAVSVGTDARVAGRSVYQLVLTPKVTDTLVASVSIAVDSETGLPLQVTVLAQGQSAPAFQVGFTAIDFAAPNAALFNFVPPAGATVNEQVMPDLSDDTAGDHAADHSAAAGEAPVVTGTGWSAIIEVPATAVPAKLGDNPLIDQLTTAVDGGRALTTSLLTVFLASDGRVFAGAVPLAQLQTAAE</sequence>
<dbReference type="Gene3D" id="2.50.20.10">
    <property type="entry name" value="Lipoprotein localisation LolA/LolB/LppX"/>
    <property type="match status" value="1"/>
</dbReference>
<dbReference type="EMBL" id="SOHK01000007">
    <property type="protein sequence ID" value="TFD67849.1"/>
    <property type="molecule type" value="Genomic_DNA"/>
</dbReference>
<dbReference type="InterPro" id="IPR052944">
    <property type="entry name" value="Sporulation_related"/>
</dbReference>
<feature type="signal peptide" evidence="1">
    <location>
        <begin position="1"/>
        <end position="31"/>
    </location>
</feature>
<evidence type="ECO:0000313" key="2">
    <source>
        <dbReference type="EMBL" id="TFD67849.1"/>
    </source>
</evidence>
<accession>A0A4R9AQM1</accession>
<keyword evidence="3" id="KW-1185">Reference proteome</keyword>
<proteinExistence type="predicted"/>
<reference evidence="2 3" key="1">
    <citation type="submission" date="2019-03" db="EMBL/GenBank/DDBJ databases">
        <title>Genomics of glacier-inhabiting Cryobacterium strains.</title>
        <authorList>
            <person name="Liu Q."/>
            <person name="Xin Y.-H."/>
        </authorList>
    </citation>
    <scope>NUCLEOTIDE SEQUENCE [LARGE SCALE GENOMIC DNA]</scope>
    <source>
        <strain evidence="2 3">Sr36</strain>
    </source>
</reference>
<dbReference type="PANTHER" id="PTHR37507:SF2">
    <property type="entry name" value="SPORULATION PROTEIN YDCC"/>
    <property type="match status" value="1"/>
</dbReference>
<dbReference type="SUPFAM" id="SSF89392">
    <property type="entry name" value="Prokaryotic lipoproteins and lipoprotein localization factors"/>
    <property type="match status" value="1"/>
</dbReference>
<evidence type="ECO:0000313" key="3">
    <source>
        <dbReference type="Proteomes" id="UP000298154"/>
    </source>
</evidence>
<gene>
    <name evidence="2" type="ORF">E3T47_04400</name>
</gene>
<dbReference type="OrthoDB" id="4822274at2"/>
<name>A0A4R9AQM1_9MICO</name>
<comment type="caution">
    <text evidence="2">The sequence shown here is derived from an EMBL/GenBank/DDBJ whole genome shotgun (WGS) entry which is preliminary data.</text>
</comment>
<dbReference type="InterPro" id="IPR019207">
    <property type="entry name" value="DUF2092"/>
</dbReference>
<evidence type="ECO:0000256" key="1">
    <source>
        <dbReference type="SAM" id="SignalP"/>
    </source>
</evidence>
<organism evidence="2 3">
    <name type="scientific">Cryobacterium ruanii</name>
    <dbReference type="NCBI Taxonomy" id="1259197"/>
    <lineage>
        <taxon>Bacteria</taxon>
        <taxon>Bacillati</taxon>
        <taxon>Actinomycetota</taxon>
        <taxon>Actinomycetes</taxon>
        <taxon>Micrococcales</taxon>
        <taxon>Microbacteriaceae</taxon>
        <taxon>Cryobacterium</taxon>
    </lineage>
</organism>
<keyword evidence="1" id="KW-0732">Signal</keyword>
<dbReference type="Proteomes" id="UP000298154">
    <property type="component" value="Unassembled WGS sequence"/>
</dbReference>
<dbReference type="RefSeq" id="WP_134554631.1">
    <property type="nucleotide sequence ID" value="NZ_SOHK01000007.1"/>
</dbReference>
<dbReference type="Pfam" id="PF09865">
    <property type="entry name" value="DUF2092"/>
    <property type="match status" value="1"/>
</dbReference>
<feature type="chain" id="PRO_5020697606" evidence="1">
    <location>
        <begin position="32"/>
        <end position="377"/>
    </location>
</feature>
<protein>
    <submittedName>
        <fullName evidence="2">DUF2092 domain-containing protein</fullName>
    </submittedName>
</protein>
<dbReference type="PANTHER" id="PTHR37507">
    <property type="entry name" value="SPORULATION PROTEIN YDCC"/>
    <property type="match status" value="1"/>
</dbReference>